<feature type="compositionally biased region" description="Basic and acidic residues" evidence="19">
    <location>
        <begin position="602"/>
        <end position="615"/>
    </location>
</feature>
<dbReference type="InterPro" id="IPR003841">
    <property type="entry name" value="Na/Pi_transpt"/>
</dbReference>
<evidence type="ECO:0000256" key="8">
    <source>
        <dbReference type="ARBA" id="ARBA00022989"/>
    </source>
</evidence>
<keyword evidence="4" id="KW-0813">Transport</keyword>
<evidence type="ECO:0000256" key="16">
    <source>
        <dbReference type="ARBA" id="ARBA00031843"/>
    </source>
</evidence>
<evidence type="ECO:0000256" key="12">
    <source>
        <dbReference type="ARBA" id="ARBA00023180"/>
    </source>
</evidence>
<keyword evidence="5" id="KW-1003">Cell membrane</keyword>
<dbReference type="GO" id="GO:0044341">
    <property type="term" value="P:sodium-dependent phosphate transport"/>
    <property type="evidence" value="ECO:0007669"/>
    <property type="project" value="InterPro"/>
</dbReference>
<dbReference type="Proteomes" id="UP000694557">
    <property type="component" value="Unassembled WGS sequence"/>
</dbReference>
<comment type="catalytic activity">
    <reaction evidence="17">
        <text>3 Na(+)(out) + phosphate(out) = 3 Na(+)(in) + phosphate(in)</text>
        <dbReference type="Rhea" id="RHEA:71255"/>
        <dbReference type="ChEBI" id="CHEBI:29101"/>
        <dbReference type="ChEBI" id="CHEBI:43474"/>
    </reaction>
    <physiologicalReaction direction="left-to-right" evidence="17">
        <dbReference type="Rhea" id="RHEA:71256"/>
    </physiologicalReaction>
</comment>
<sequence length="641" mass="69560">MKSIHHHQAASPHTEATSTHYYPNLTDDACKAPKDSVVLSAYSTMDLVDKDPDEDDPWNLPELQDTGLKWSELDAKGKVMRVLTSIVKFILLVGFLYMFVCSLDVLSSAFQLVGGKAAGDIFQDNAVLSNPVAGLVIGVLVTVLVQSSSTSSSIVVSMVSSGLLEVQSAVPVIMGANIGTSVTNTIVAMMQAGDRNEFRRAFAGATVHDFFNWLSVLILLPLEAATGVLYKLTKIVIDSFNIQGGDNAPDLLNVITDPLTSAIIEVGAAFHNHEQAKDSTFTLLNITVPSAANCTTGVPCWEEGNKTWTQINATETINLERCNHIFAYANLPDLAVGLILLALSLLILCTCLILIVKLLNSMLKGQVAVVIKKVLNTDFPFPFGWVTGYIAILVGAGMTFIVQSSSVFTSAITPLVGIGVISLERAYPLTLGSNIGTTTTAILAAMAAPGETLANSLQIALCHFFFNIAGILLWYPIPFTRIPIRLARALGNRTANYRWFAAIYLLLCFFLMPLTILGLSLAGWQALVGVAVPIVVLAIFIIIVNLMQTRCPRYLPSRLRNWDFLPRPLHSMAPWDGVVMSGMAFCGTRCCCCCKCCQKTEDEEKGGKERKKSQEMYDNPALTRDDEPLEAPKETVKATQL</sequence>
<evidence type="ECO:0000256" key="20">
    <source>
        <dbReference type="SAM" id="Phobius"/>
    </source>
</evidence>
<dbReference type="PANTHER" id="PTHR10010">
    <property type="entry name" value="SOLUTE CARRIER FAMILY 34 SODIUM PHOSPHATE , MEMBER 2-RELATED"/>
    <property type="match status" value="1"/>
</dbReference>
<evidence type="ECO:0000256" key="1">
    <source>
        <dbReference type="ARBA" id="ARBA00004424"/>
    </source>
</evidence>
<keyword evidence="10 20" id="KW-0472">Membrane</keyword>
<evidence type="ECO:0000256" key="2">
    <source>
        <dbReference type="ARBA" id="ARBA00005808"/>
    </source>
</evidence>
<proteinExistence type="inferred from homology"/>
<comment type="function">
    <text evidence="18">Involved in actively transporting phosphate into cells via Na(+) cotransport.</text>
</comment>
<dbReference type="NCBIfam" id="TIGR01013">
    <property type="entry name" value="2a58"/>
    <property type="match status" value="1"/>
</dbReference>
<gene>
    <name evidence="21" type="primary">SLC34A2</name>
    <name evidence="21" type="synonym">LOC109903002</name>
</gene>
<evidence type="ECO:0000256" key="5">
    <source>
        <dbReference type="ARBA" id="ARBA00022475"/>
    </source>
</evidence>
<dbReference type="GeneTree" id="ENSGT00950000183177"/>
<dbReference type="GO" id="GO:0030643">
    <property type="term" value="P:intracellular phosphate ion homeostasis"/>
    <property type="evidence" value="ECO:0007669"/>
    <property type="project" value="TreeGrafter"/>
</dbReference>
<evidence type="ECO:0000256" key="19">
    <source>
        <dbReference type="SAM" id="MobiDB-lite"/>
    </source>
</evidence>
<evidence type="ECO:0000256" key="11">
    <source>
        <dbReference type="ARBA" id="ARBA00023157"/>
    </source>
</evidence>
<evidence type="ECO:0000256" key="6">
    <source>
        <dbReference type="ARBA" id="ARBA00022692"/>
    </source>
</evidence>
<dbReference type="Ensembl" id="ENSOKIT00005029188.1">
    <property type="protein sequence ID" value="ENSOKIP00005027561.1"/>
    <property type="gene ID" value="ENSOKIG00005011684.1"/>
</dbReference>
<feature type="transmembrane region" description="Helical" evidence="20">
    <location>
        <begin position="168"/>
        <end position="190"/>
    </location>
</feature>
<dbReference type="Pfam" id="PF02690">
    <property type="entry name" value="Na_Pi_cotrans"/>
    <property type="match status" value="2"/>
</dbReference>
<evidence type="ECO:0000256" key="7">
    <source>
        <dbReference type="ARBA" id="ARBA00022847"/>
    </source>
</evidence>
<feature type="transmembrane region" description="Helical" evidence="20">
    <location>
        <begin position="456"/>
        <end position="477"/>
    </location>
</feature>
<feature type="compositionally biased region" description="Basic and acidic residues" evidence="19">
    <location>
        <begin position="623"/>
        <end position="641"/>
    </location>
</feature>
<comment type="similarity">
    <text evidence="2">Belongs to the SLC34A transporter family.</text>
</comment>
<feature type="transmembrane region" description="Helical" evidence="20">
    <location>
        <begin position="132"/>
        <end position="156"/>
    </location>
</feature>
<dbReference type="GO" id="GO:0031982">
    <property type="term" value="C:vesicle"/>
    <property type="evidence" value="ECO:0007669"/>
    <property type="project" value="TreeGrafter"/>
</dbReference>
<evidence type="ECO:0000256" key="15">
    <source>
        <dbReference type="ARBA" id="ARBA00029768"/>
    </source>
</evidence>
<dbReference type="GO" id="GO:0005903">
    <property type="term" value="C:brush border"/>
    <property type="evidence" value="ECO:0007669"/>
    <property type="project" value="TreeGrafter"/>
</dbReference>
<reference evidence="21" key="2">
    <citation type="submission" date="2025-09" db="UniProtKB">
        <authorList>
            <consortium name="Ensembl"/>
        </authorList>
    </citation>
    <scope>IDENTIFICATION</scope>
</reference>
<keyword evidence="7" id="KW-0769">Symport</keyword>
<evidence type="ECO:0000256" key="17">
    <source>
        <dbReference type="ARBA" id="ARBA00034042"/>
    </source>
</evidence>
<feature type="region of interest" description="Disordered" evidence="19">
    <location>
        <begin position="602"/>
        <end position="641"/>
    </location>
</feature>
<evidence type="ECO:0000256" key="9">
    <source>
        <dbReference type="ARBA" id="ARBA00023065"/>
    </source>
</evidence>
<dbReference type="PANTHER" id="PTHR10010:SF23">
    <property type="entry name" value="SODIUM-DEPENDENT PHOSPHATE TRANSPORT PROTEIN 2B"/>
    <property type="match status" value="1"/>
</dbReference>
<dbReference type="GO" id="GO:0005436">
    <property type="term" value="F:sodium:phosphate symporter activity"/>
    <property type="evidence" value="ECO:0007669"/>
    <property type="project" value="InterPro"/>
</dbReference>
<keyword evidence="13" id="KW-0739">Sodium transport</keyword>
<keyword evidence="11" id="KW-1015">Disulfide bond</keyword>
<evidence type="ECO:0000256" key="18">
    <source>
        <dbReference type="ARBA" id="ARBA00034091"/>
    </source>
</evidence>
<evidence type="ECO:0000256" key="13">
    <source>
        <dbReference type="ARBA" id="ARBA00023201"/>
    </source>
</evidence>
<accession>A0A8C7FG10</accession>
<protein>
    <recommendedName>
        <fullName evidence="3">Sodium-dependent phosphate transport protein 2B</fullName>
    </recommendedName>
    <alternativeName>
        <fullName evidence="16">Na(+)-dependent phosphate cotransporter 2B</fullName>
    </alternativeName>
    <alternativeName>
        <fullName evidence="14">Sodium/phosphate cotransporter 2B</fullName>
    </alternativeName>
    <alternativeName>
        <fullName evidence="15">Solute carrier family 34 member 2</fullName>
    </alternativeName>
</protein>
<feature type="transmembrane region" description="Helical" evidence="20">
    <location>
        <begin position="86"/>
        <end position="112"/>
    </location>
</feature>
<keyword evidence="9" id="KW-0406">Ion transport</keyword>
<feature type="transmembrane region" description="Helical" evidence="20">
    <location>
        <begin position="210"/>
        <end position="230"/>
    </location>
</feature>
<dbReference type="GO" id="GO:0016324">
    <property type="term" value="C:apical plasma membrane"/>
    <property type="evidence" value="ECO:0007669"/>
    <property type="project" value="UniProtKB-SubCell"/>
</dbReference>
<feature type="transmembrane region" description="Helical" evidence="20">
    <location>
        <begin position="379"/>
        <end position="400"/>
    </location>
</feature>
<evidence type="ECO:0000256" key="4">
    <source>
        <dbReference type="ARBA" id="ARBA00022448"/>
    </source>
</evidence>
<organism evidence="21 22">
    <name type="scientific">Oncorhynchus kisutch</name>
    <name type="common">Coho salmon</name>
    <name type="synonym">Salmo kisutch</name>
    <dbReference type="NCBI Taxonomy" id="8019"/>
    <lineage>
        <taxon>Eukaryota</taxon>
        <taxon>Metazoa</taxon>
        <taxon>Chordata</taxon>
        <taxon>Craniata</taxon>
        <taxon>Vertebrata</taxon>
        <taxon>Euteleostomi</taxon>
        <taxon>Actinopterygii</taxon>
        <taxon>Neopterygii</taxon>
        <taxon>Teleostei</taxon>
        <taxon>Protacanthopterygii</taxon>
        <taxon>Salmoniformes</taxon>
        <taxon>Salmonidae</taxon>
        <taxon>Salmoninae</taxon>
        <taxon>Oncorhynchus</taxon>
    </lineage>
</organism>
<evidence type="ECO:0000313" key="22">
    <source>
        <dbReference type="Proteomes" id="UP000694557"/>
    </source>
</evidence>
<keyword evidence="22" id="KW-1185">Reference proteome</keyword>
<keyword evidence="12" id="KW-0325">Glycoprotein</keyword>
<evidence type="ECO:0000256" key="14">
    <source>
        <dbReference type="ARBA" id="ARBA00029612"/>
    </source>
</evidence>
<feature type="transmembrane region" description="Helical" evidence="20">
    <location>
        <begin position="526"/>
        <end position="547"/>
    </location>
</feature>
<keyword evidence="13" id="KW-0915">Sodium</keyword>
<dbReference type="AlphaFoldDB" id="A0A8C7FG10"/>
<name>A0A8C7FG10_ONCKI</name>
<feature type="transmembrane region" description="Helical" evidence="20">
    <location>
        <begin position="334"/>
        <end position="359"/>
    </location>
</feature>
<evidence type="ECO:0000256" key="3">
    <source>
        <dbReference type="ARBA" id="ARBA00020024"/>
    </source>
</evidence>
<evidence type="ECO:0000313" key="21">
    <source>
        <dbReference type="Ensembl" id="ENSOKIP00005027561.1"/>
    </source>
</evidence>
<evidence type="ECO:0000256" key="10">
    <source>
        <dbReference type="ARBA" id="ARBA00023136"/>
    </source>
</evidence>
<keyword evidence="8 20" id="KW-1133">Transmembrane helix</keyword>
<reference evidence="21" key="1">
    <citation type="submission" date="2025-08" db="UniProtKB">
        <authorList>
            <consortium name="Ensembl"/>
        </authorList>
    </citation>
    <scope>IDENTIFICATION</scope>
</reference>
<feature type="transmembrane region" description="Helical" evidence="20">
    <location>
        <begin position="497"/>
        <end position="520"/>
    </location>
</feature>
<keyword evidence="6 20" id="KW-0812">Transmembrane</keyword>
<comment type="subcellular location">
    <subcellularLocation>
        <location evidence="1">Apical cell membrane</location>
        <topology evidence="1">Multi-pass membrane protein</topology>
    </subcellularLocation>
</comment>
<feature type="region of interest" description="Disordered" evidence="19">
    <location>
        <begin position="1"/>
        <end position="20"/>
    </location>
</feature>